<evidence type="ECO:0000256" key="1">
    <source>
        <dbReference type="SAM" id="Phobius"/>
    </source>
</evidence>
<proteinExistence type="predicted"/>
<dbReference type="EMBL" id="SUTF01000012">
    <property type="protein sequence ID" value="MBE6511293.1"/>
    <property type="molecule type" value="Genomic_DNA"/>
</dbReference>
<sequence>MSSEKVIVYLTSLVAIGIIVVGLLATLLHSTVLAPIPILGVILAILILLTNKGNFAHKIENLEKIMFFITFIVIICSFILLYKPM</sequence>
<name>A0A8T3VJJ2_9EURY</name>
<dbReference type="Proteomes" id="UP000713479">
    <property type="component" value="Unassembled WGS sequence"/>
</dbReference>
<feature type="transmembrane region" description="Helical" evidence="1">
    <location>
        <begin position="32"/>
        <end position="50"/>
    </location>
</feature>
<dbReference type="AlphaFoldDB" id="A0A8T3VJJ2"/>
<feature type="transmembrane region" description="Helical" evidence="1">
    <location>
        <begin position="62"/>
        <end position="82"/>
    </location>
</feature>
<gene>
    <name evidence="2" type="ORF">E7Z74_08585</name>
</gene>
<organism evidence="2 3">
    <name type="scientific">Methanobrevibacter millerae</name>
    <dbReference type="NCBI Taxonomy" id="230361"/>
    <lineage>
        <taxon>Archaea</taxon>
        <taxon>Methanobacteriati</taxon>
        <taxon>Methanobacteriota</taxon>
        <taxon>Methanomada group</taxon>
        <taxon>Methanobacteria</taxon>
        <taxon>Methanobacteriales</taxon>
        <taxon>Methanobacteriaceae</taxon>
        <taxon>Methanobrevibacter</taxon>
    </lineage>
</organism>
<evidence type="ECO:0000313" key="2">
    <source>
        <dbReference type="EMBL" id="MBE6511293.1"/>
    </source>
</evidence>
<evidence type="ECO:0008006" key="4">
    <source>
        <dbReference type="Google" id="ProtNLM"/>
    </source>
</evidence>
<feature type="transmembrane region" description="Helical" evidence="1">
    <location>
        <begin position="7"/>
        <end position="26"/>
    </location>
</feature>
<protein>
    <recommendedName>
        <fullName evidence="4">Energy-converting hydrogenase A subunit K</fullName>
    </recommendedName>
</protein>
<reference evidence="2" key="1">
    <citation type="submission" date="2019-04" db="EMBL/GenBank/DDBJ databases">
        <title>Evolution of Biomass-Degrading Anaerobic Consortia Revealed by Metagenomics.</title>
        <authorList>
            <person name="Peng X."/>
        </authorList>
    </citation>
    <scope>NUCLEOTIDE SEQUENCE</scope>
    <source>
        <strain evidence="2">SIG13</strain>
    </source>
</reference>
<keyword evidence="1" id="KW-0812">Transmembrane</keyword>
<evidence type="ECO:0000313" key="3">
    <source>
        <dbReference type="Proteomes" id="UP000713479"/>
    </source>
</evidence>
<comment type="caution">
    <text evidence="2">The sequence shown here is derived from an EMBL/GenBank/DDBJ whole genome shotgun (WGS) entry which is preliminary data.</text>
</comment>
<keyword evidence="1" id="KW-0472">Membrane</keyword>
<keyword evidence="1" id="KW-1133">Transmembrane helix</keyword>
<accession>A0A8T3VJJ2</accession>